<dbReference type="InParanoid" id="A0D307"/>
<dbReference type="RefSeq" id="XP_001444821.1">
    <property type="nucleotide sequence ID" value="XM_001444784.2"/>
</dbReference>
<sequence>MYHAPLKNVQNLKLLLDCHYGGEVWGIAASRNSQTIITCGGDGVLRQWDINQYTLVKCSSPFENDIRAVDWSSDGKYLAVGDVRGCIYLKNSKAGSLKQSTQGKTFWIEDIKFSPDSTKIAFGAHGTQSQVEVWEIEGGKFSKQSSINISLNSSLIKLDWAMDSIHIVVNSSTYELKFANVQSLKDVPGPQVKELDWYTWTCLFGFNVQGIYKKDEYSVTAVCVDNQRQILATGEYNGIINLYQYPAVCQFNQIHKEYPGHANAITRMRFSFDDSKLISTSGMDRGIFIWKTDWSKSMRMPMENSMRILMIQLLYQFHRKRLEDLDLDKYGKVRRRDNQFEKNEDQQNYNDQNEKGDEFTIIRPWMGAIKEPSNYYKDPLNQNKQPLVELTLEYVHGYRSKDCRNNVKYLKRGQIVYNAAALAVVLDPNPNPNTNSNAQRFFNHHTEDVVMFGCVATGQLGANPCIYIWESNTQAIICSIRGYFTKGILQLAFNDSGDKLAAIGMDDCHQLCIFDIISKSLTGGTLLVKDQIGKDIVTDIKWKNDSEFVTCGLNHLKFWKLGHGGLTYSKAYPQKPLSYKYLCAAVNNEDYLLGAVDGSLQIFSGAKFTAYYQYLEANRSLEAISVSKDLYLYSSSLVFSSEELILRLSLQIPRLTNSVLSFKLSECMRNSLGLEVKSISLGLSDQKTLLISTNAGDIVELVTKDAKININSKFAVSKTLMKSHCSPNKRSLNEIWGLAINPQDSDQYYTCGDDGTLRSWSISQKKMLNCIKTNLDVNGAEIKQDEVGELPDNTKGRCIAVSLDGISICVGFKDGTFRIYDKEFKQKYVNRLAKEWISDIKFSHDQSWIAIGSHDNSIYIYSFPDMKQRYKPLKKHSSYITHIDFSIDGNHLHSNCGGYELLFWELQTGKQLPNGANQLRDEKWLTWTTPYGWPVQGIWPDIQDGSDINAAVRSNKTYNEKDKPPDNYHLIATGDDNSQIKVFRYPCVKKESAYILGKGHSSHITNIAWSMEDHYLFSIGGEDNSIFQWKISKLR</sequence>
<evidence type="ECO:0000313" key="5">
    <source>
        <dbReference type="EMBL" id="CAK77424.1"/>
    </source>
</evidence>
<dbReference type="eggNOG" id="KOG2106">
    <property type="taxonomic scope" value="Eukaryota"/>
</dbReference>
<dbReference type="GO" id="GO:0008017">
    <property type="term" value="F:microtubule binding"/>
    <property type="evidence" value="ECO:0000318"/>
    <property type="project" value="GO_Central"/>
</dbReference>
<dbReference type="EMBL" id="CT868274">
    <property type="protein sequence ID" value="CAK77424.1"/>
    <property type="molecule type" value="Genomic_DNA"/>
</dbReference>
<dbReference type="GeneID" id="5030606"/>
<feature type="repeat" description="WD" evidence="3">
    <location>
        <begin position="997"/>
        <end position="1035"/>
    </location>
</feature>
<dbReference type="PANTHER" id="PTHR13720">
    <property type="entry name" value="WD-40 REPEAT PROTEIN"/>
    <property type="match status" value="1"/>
</dbReference>
<dbReference type="InterPro" id="IPR015943">
    <property type="entry name" value="WD40/YVTN_repeat-like_dom_sf"/>
</dbReference>
<dbReference type="AlphaFoldDB" id="A0D307"/>
<evidence type="ECO:0000256" key="2">
    <source>
        <dbReference type="ARBA" id="ARBA00022737"/>
    </source>
</evidence>
<evidence type="ECO:0000256" key="3">
    <source>
        <dbReference type="PROSITE-ProRule" id="PRU00221"/>
    </source>
</evidence>
<dbReference type="Pfam" id="PF23414">
    <property type="entry name" value="Beta-prop_EML_2"/>
    <property type="match status" value="2"/>
</dbReference>
<dbReference type="KEGG" id="ptm:GSPATT00012909001"/>
<evidence type="ECO:0000313" key="6">
    <source>
        <dbReference type="Proteomes" id="UP000000600"/>
    </source>
</evidence>
<dbReference type="FunFam" id="2.130.10.10:FF:000320">
    <property type="entry name" value="echinoderm microtubule-associated protein-like 6"/>
    <property type="match status" value="2"/>
</dbReference>
<reference evidence="5 6" key="1">
    <citation type="journal article" date="2006" name="Nature">
        <title>Global trends of whole-genome duplications revealed by the ciliate Paramecium tetraurelia.</title>
        <authorList>
            <consortium name="Genoscope"/>
            <person name="Aury J.-M."/>
            <person name="Jaillon O."/>
            <person name="Duret L."/>
            <person name="Noel B."/>
            <person name="Jubin C."/>
            <person name="Porcel B.M."/>
            <person name="Segurens B."/>
            <person name="Daubin V."/>
            <person name="Anthouard V."/>
            <person name="Aiach N."/>
            <person name="Arnaiz O."/>
            <person name="Billaut A."/>
            <person name="Beisson J."/>
            <person name="Blanc I."/>
            <person name="Bouhouche K."/>
            <person name="Camara F."/>
            <person name="Duharcourt S."/>
            <person name="Guigo R."/>
            <person name="Gogendeau D."/>
            <person name="Katinka M."/>
            <person name="Keller A.-M."/>
            <person name="Kissmehl R."/>
            <person name="Klotz C."/>
            <person name="Koll F."/>
            <person name="Le Moue A."/>
            <person name="Lepere C."/>
            <person name="Malinsky S."/>
            <person name="Nowacki M."/>
            <person name="Nowak J.K."/>
            <person name="Plattner H."/>
            <person name="Poulain J."/>
            <person name="Ruiz F."/>
            <person name="Serrano V."/>
            <person name="Zagulski M."/>
            <person name="Dessen P."/>
            <person name="Betermier M."/>
            <person name="Weissenbach J."/>
            <person name="Scarpelli C."/>
            <person name="Schachter V."/>
            <person name="Sperling L."/>
            <person name="Meyer E."/>
            <person name="Cohen J."/>
            <person name="Wincker P."/>
        </authorList>
    </citation>
    <scope>NUCLEOTIDE SEQUENCE [LARGE SCALE GENOMIC DNA]</scope>
    <source>
        <strain evidence="5 6">Stock d4-2</strain>
    </source>
</reference>
<feature type="domain" description="EML-like second beta-propeller" evidence="4">
    <location>
        <begin position="735"/>
        <end position="1031"/>
    </location>
</feature>
<dbReference type="SUPFAM" id="SSF101908">
    <property type="entry name" value="Putative isomerase YbhE"/>
    <property type="match status" value="1"/>
</dbReference>
<dbReference type="PROSITE" id="PS50294">
    <property type="entry name" value="WD_REPEATS_REGION"/>
    <property type="match status" value="1"/>
</dbReference>
<name>A0D307_PARTE</name>
<evidence type="ECO:0000256" key="1">
    <source>
        <dbReference type="ARBA" id="ARBA00022574"/>
    </source>
</evidence>
<dbReference type="PANTHER" id="PTHR13720:SF33">
    <property type="entry name" value="HELP DOMAIN-CONTAINING PROTEIN"/>
    <property type="match status" value="1"/>
</dbReference>
<dbReference type="Pfam" id="PF03451">
    <property type="entry name" value="HELP"/>
    <property type="match status" value="1"/>
</dbReference>
<dbReference type="PROSITE" id="PS50082">
    <property type="entry name" value="WD_REPEATS_2"/>
    <property type="match status" value="3"/>
</dbReference>
<feature type="repeat" description="WD" evidence="3">
    <location>
        <begin position="258"/>
        <end position="300"/>
    </location>
</feature>
<proteinExistence type="predicted"/>
<evidence type="ECO:0000259" key="4">
    <source>
        <dbReference type="Pfam" id="PF23414"/>
    </source>
</evidence>
<dbReference type="OMA" id="MENSMRI"/>
<dbReference type="InterPro" id="IPR005108">
    <property type="entry name" value="HELP"/>
</dbReference>
<dbReference type="HOGENOM" id="CLU_011754_2_0_1"/>
<keyword evidence="6" id="KW-1185">Reference proteome</keyword>
<keyword evidence="1 3" id="KW-0853">WD repeat</keyword>
<gene>
    <name evidence="5" type="ORF">GSPATT00012909001</name>
</gene>
<dbReference type="STRING" id="5888.A0D307"/>
<organism evidence="5 6">
    <name type="scientific">Paramecium tetraurelia</name>
    <dbReference type="NCBI Taxonomy" id="5888"/>
    <lineage>
        <taxon>Eukaryota</taxon>
        <taxon>Sar</taxon>
        <taxon>Alveolata</taxon>
        <taxon>Ciliophora</taxon>
        <taxon>Intramacronucleata</taxon>
        <taxon>Oligohymenophorea</taxon>
        <taxon>Peniculida</taxon>
        <taxon>Parameciidae</taxon>
        <taxon>Paramecium</taxon>
    </lineage>
</organism>
<dbReference type="SMART" id="SM00320">
    <property type="entry name" value="WD40"/>
    <property type="match status" value="12"/>
</dbReference>
<dbReference type="OrthoDB" id="311907at2759"/>
<feature type="repeat" description="WD" evidence="3">
    <location>
        <begin position="873"/>
        <end position="914"/>
    </location>
</feature>
<protein>
    <recommendedName>
        <fullName evidence="4">EML-like second beta-propeller domain-containing protein</fullName>
    </recommendedName>
</protein>
<feature type="domain" description="EML-like second beta-propeller" evidence="4">
    <location>
        <begin position="24"/>
        <end position="291"/>
    </location>
</feature>
<dbReference type="InterPro" id="IPR050630">
    <property type="entry name" value="WD_repeat_EMAP"/>
</dbReference>
<dbReference type="FunFam" id="2.130.10.10:FF:000898">
    <property type="entry name" value="Predicted protein"/>
    <property type="match status" value="1"/>
</dbReference>
<dbReference type="Gene3D" id="2.130.10.10">
    <property type="entry name" value="YVTN repeat-like/Quinoprotein amine dehydrogenase"/>
    <property type="match status" value="3"/>
</dbReference>
<accession>A0D307</accession>
<dbReference type="InterPro" id="IPR036322">
    <property type="entry name" value="WD40_repeat_dom_sf"/>
</dbReference>
<dbReference type="Proteomes" id="UP000000600">
    <property type="component" value="Unassembled WGS sequence"/>
</dbReference>
<dbReference type="SUPFAM" id="SSF50978">
    <property type="entry name" value="WD40 repeat-like"/>
    <property type="match status" value="1"/>
</dbReference>
<dbReference type="InterPro" id="IPR001680">
    <property type="entry name" value="WD40_rpt"/>
</dbReference>
<dbReference type="InterPro" id="IPR055442">
    <property type="entry name" value="Beta-prop_EML-like_2nd"/>
</dbReference>
<keyword evidence="2" id="KW-0677">Repeat</keyword>